<dbReference type="PANTHER" id="PTHR30572">
    <property type="entry name" value="MEMBRANE COMPONENT OF TRANSPORTER-RELATED"/>
    <property type="match status" value="1"/>
</dbReference>
<evidence type="ECO:0000313" key="10">
    <source>
        <dbReference type="EMBL" id="AFC99330.1"/>
    </source>
</evidence>
<feature type="transmembrane region" description="Helical" evidence="7">
    <location>
        <begin position="21"/>
        <end position="42"/>
    </location>
</feature>
<keyword evidence="11" id="KW-1185">Reference proteome</keyword>
<keyword evidence="10" id="KW-0449">Lipoprotein</keyword>
<dbReference type="STRING" id="1041930.Mtc_0565"/>
<evidence type="ECO:0000259" key="9">
    <source>
        <dbReference type="Pfam" id="PF12704"/>
    </source>
</evidence>
<evidence type="ECO:0000256" key="1">
    <source>
        <dbReference type="ARBA" id="ARBA00004651"/>
    </source>
</evidence>
<dbReference type="GO" id="GO:0022857">
    <property type="term" value="F:transmembrane transporter activity"/>
    <property type="evidence" value="ECO:0007669"/>
    <property type="project" value="TreeGrafter"/>
</dbReference>
<proteinExistence type="inferred from homology"/>
<dbReference type="InterPro" id="IPR050250">
    <property type="entry name" value="Macrolide_Exporter_MacB"/>
</dbReference>
<evidence type="ECO:0000259" key="8">
    <source>
        <dbReference type="Pfam" id="PF02687"/>
    </source>
</evidence>
<dbReference type="RefSeq" id="WP_014405169.1">
    <property type="nucleotide sequence ID" value="NC_017034.1"/>
</dbReference>
<sequence>MKTLDVLEYAFSDYTSNRFKTVMSSLGIIIGVMAIVVMLTLGDGLYSGVSKQFGSLELDTMVVLPMGIDMQTGTVSQKPPAQLTDRDVSLLMSTPGVVEVYPEITLSSVQASYRGENRTMSVSAIAPQYYSGRYASQVYKGRYLSPSDKYAVVLGSKAANGTFGKEIRTGSYITLTNSFNGRSQEYVVVGIMKERNASILVGNPNTAIYMTKAGFKALSDQDTYSYIGVRADSVESADAVAKDVEATISRLHRNEGFSVLTQKMFADLITQVFTMIKYTLAGIGAISLVVGGIGIMNVMTLTVKERTKEIGLMKAVGATTADVRKVFLAEAAMLGLFSGIAGVLVAAVAAAIVGHYARLPMPVSVQNAAVGILFGLAVTVIFGVYPANQAARLDPIEALRTE</sequence>
<evidence type="ECO:0000256" key="5">
    <source>
        <dbReference type="ARBA" id="ARBA00023136"/>
    </source>
</evidence>
<dbReference type="AlphaFoldDB" id="H8I5L1"/>
<accession>H8I5L1</accession>
<comment type="similarity">
    <text evidence="6">Belongs to the ABC-4 integral membrane protein family.</text>
</comment>
<evidence type="ECO:0000256" key="2">
    <source>
        <dbReference type="ARBA" id="ARBA00022475"/>
    </source>
</evidence>
<comment type="subcellular location">
    <subcellularLocation>
        <location evidence="1">Cell membrane</location>
        <topology evidence="1">Multi-pass membrane protein</topology>
    </subcellularLocation>
</comment>
<keyword evidence="5 7" id="KW-0472">Membrane</keyword>
<evidence type="ECO:0000256" key="4">
    <source>
        <dbReference type="ARBA" id="ARBA00022989"/>
    </source>
</evidence>
<dbReference type="InterPro" id="IPR025857">
    <property type="entry name" value="MacB_PCD"/>
</dbReference>
<dbReference type="InterPro" id="IPR003838">
    <property type="entry name" value="ABC3_permease_C"/>
</dbReference>
<name>H8I5L1_METCZ</name>
<keyword evidence="3 7" id="KW-0812">Transmembrane</keyword>
<feature type="transmembrane region" description="Helical" evidence="7">
    <location>
        <begin position="334"/>
        <end position="356"/>
    </location>
</feature>
<organism evidence="10 11">
    <name type="scientific">Methanocella conradii (strain DSM 24694 / JCM 17849 / CGMCC 1.5162 / HZ254)</name>
    <dbReference type="NCBI Taxonomy" id="1041930"/>
    <lineage>
        <taxon>Archaea</taxon>
        <taxon>Methanobacteriati</taxon>
        <taxon>Methanobacteriota</taxon>
        <taxon>Stenosarchaea group</taxon>
        <taxon>Methanomicrobia</taxon>
        <taxon>Methanocellales</taxon>
        <taxon>Methanocellaceae</taxon>
        <taxon>Methanocella</taxon>
    </lineage>
</organism>
<dbReference type="HOGENOM" id="CLU_000604_8_0_2"/>
<dbReference type="SMR" id="H8I5L1"/>
<dbReference type="Proteomes" id="UP000005233">
    <property type="component" value="Chromosome"/>
</dbReference>
<evidence type="ECO:0000256" key="3">
    <source>
        <dbReference type="ARBA" id="ARBA00022692"/>
    </source>
</evidence>
<keyword evidence="2" id="KW-1003">Cell membrane</keyword>
<reference evidence="10 11" key="1">
    <citation type="journal article" date="2012" name="J. Bacteriol.">
        <title>Complete genome sequence of a thermophilic methanogen, Methanocella conradii HZ254, isolated from Chinese rice field soil.</title>
        <authorList>
            <person name="Lu Z."/>
            <person name="Lu Y."/>
        </authorList>
    </citation>
    <scope>NUCLEOTIDE SEQUENCE [LARGE SCALE GENOMIC DNA]</scope>
    <source>
        <strain evidence="11">DSM 24694 / JCM 17849 / CGMCC 1.5162 / HZ254</strain>
    </source>
</reference>
<dbReference type="eggNOG" id="arCOG02312">
    <property type="taxonomic scope" value="Archaea"/>
</dbReference>
<feature type="transmembrane region" description="Helical" evidence="7">
    <location>
        <begin position="278"/>
        <end position="303"/>
    </location>
</feature>
<evidence type="ECO:0000256" key="7">
    <source>
        <dbReference type="SAM" id="Phobius"/>
    </source>
</evidence>
<dbReference type="EMBL" id="CP003243">
    <property type="protein sequence ID" value="AFC99330.1"/>
    <property type="molecule type" value="Genomic_DNA"/>
</dbReference>
<feature type="domain" description="MacB-like periplasmic core" evidence="9">
    <location>
        <begin position="21"/>
        <end position="246"/>
    </location>
</feature>
<dbReference type="GeneID" id="11970454"/>
<gene>
    <name evidence="10" type="ordered locus">Mtc_0565</name>
</gene>
<dbReference type="OrthoDB" id="11469at2157"/>
<dbReference type="PANTHER" id="PTHR30572:SF4">
    <property type="entry name" value="ABC TRANSPORTER PERMEASE YTRF"/>
    <property type="match status" value="1"/>
</dbReference>
<feature type="transmembrane region" description="Helical" evidence="7">
    <location>
        <begin position="368"/>
        <end position="387"/>
    </location>
</feature>
<evidence type="ECO:0000256" key="6">
    <source>
        <dbReference type="ARBA" id="ARBA00038076"/>
    </source>
</evidence>
<dbReference type="Pfam" id="PF02687">
    <property type="entry name" value="FtsX"/>
    <property type="match status" value="1"/>
</dbReference>
<keyword evidence="4 7" id="KW-1133">Transmembrane helix</keyword>
<dbReference type="KEGG" id="mez:Mtc_0565"/>
<feature type="domain" description="ABC3 transporter permease C-terminal" evidence="8">
    <location>
        <begin position="283"/>
        <end position="395"/>
    </location>
</feature>
<dbReference type="Pfam" id="PF12704">
    <property type="entry name" value="MacB_PCD"/>
    <property type="match status" value="1"/>
</dbReference>
<evidence type="ECO:0000313" key="11">
    <source>
        <dbReference type="Proteomes" id="UP000005233"/>
    </source>
</evidence>
<protein>
    <submittedName>
        <fullName evidence="10">ABC-type transport system, involved in lipoprotein release, permease component</fullName>
    </submittedName>
</protein>
<dbReference type="GO" id="GO:0005886">
    <property type="term" value="C:plasma membrane"/>
    <property type="evidence" value="ECO:0007669"/>
    <property type="project" value="UniProtKB-SubCell"/>
</dbReference>